<dbReference type="STRING" id="6282.A0A2K6VI85"/>
<feature type="region of interest" description="Disordered" evidence="1">
    <location>
        <begin position="1"/>
        <end position="27"/>
    </location>
</feature>
<reference evidence="2" key="2">
    <citation type="submission" date="2018-02" db="UniProtKB">
        <authorList>
            <consortium name="EnsemblMetazoa"/>
        </authorList>
    </citation>
    <scope>IDENTIFICATION</scope>
</reference>
<name>A0A2K6VI85_ONCVO</name>
<dbReference type="EnsemblMetazoa" id="OVOC11339.1">
    <property type="protein sequence ID" value="OVOC11339.1"/>
    <property type="gene ID" value="WBGene00248148"/>
</dbReference>
<organism evidence="2 3">
    <name type="scientific">Onchocerca volvulus</name>
    <dbReference type="NCBI Taxonomy" id="6282"/>
    <lineage>
        <taxon>Eukaryota</taxon>
        <taxon>Metazoa</taxon>
        <taxon>Ecdysozoa</taxon>
        <taxon>Nematoda</taxon>
        <taxon>Chromadorea</taxon>
        <taxon>Rhabditida</taxon>
        <taxon>Spirurina</taxon>
        <taxon>Spiruromorpha</taxon>
        <taxon>Filarioidea</taxon>
        <taxon>Onchocercidae</taxon>
        <taxon>Onchocerca</taxon>
    </lineage>
</organism>
<evidence type="ECO:0000313" key="2">
    <source>
        <dbReference type="EnsemblMetazoa" id="OVOC11339.2"/>
    </source>
</evidence>
<accession>A0A2K6VI85</accession>
<keyword evidence="3" id="KW-1185">Reference proteome</keyword>
<dbReference type="EnsemblMetazoa" id="OVOC11339.2">
    <property type="protein sequence ID" value="OVOC11339.2"/>
    <property type="gene ID" value="WBGene00248148"/>
</dbReference>
<proteinExistence type="predicted"/>
<evidence type="ECO:0000256" key="1">
    <source>
        <dbReference type="SAM" id="MobiDB-lite"/>
    </source>
</evidence>
<evidence type="ECO:0000313" key="3">
    <source>
        <dbReference type="Proteomes" id="UP000024404"/>
    </source>
</evidence>
<dbReference type="EMBL" id="CMVM020000356">
    <property type="status" value="NOT_ANNOTATED_CDS"/>
    <property type="molecule type" value="Genomic_DNA"/>
</dbReference>
<dbReference type="Proteomes" id="UP000024404">
    <property type="component" value="Unassembled WGS sequence"/>
</dbReference>
<dbReference type="AlphaFoldDB" id="A0A2K6VI85"/>
<protein>
    <submittedName>
        <fullName evidence="2">Uncharacterized protein</fullName>
    </submittedName>
</protein>
<feature type="compositionally biased region" description="Polar residues" evidence="1">
    <location>
        <begin position="1"/>
        <end position="23"/>
    </location>
</feature>
<reference evidence="3" key="1">
    <citation type="submission" date="2013-10" db="EMBL/GenBank/DDBJ databases">
        <title>Genome sequencing of Onchocerca volvulus.</title>
        <authorList>
            <person name="Cotton J."/>
            <person name="Tsai J."/>
            <person name="Stanley E."/>
            <person name="Tracey A."/>
            <person name="Holroyd N."/>
            <person name="Lustigman S."/>
            <person name="Berriman M."/>
        </authorList>
    </citation>
    <scope>NUCLEOTIDE SEQUENCE</scope>
</reference>
<sequence length="450" mass="50989">MEQIREGNSTVFRRQSEGNSSRNIGGGWYNTRRQYRSVAFGTWKVGDARELSLRRCVSENEGQVIRSLDMNQNYSIATTGNRFCMLRSANFGIPLNYDNNYHNDTAASIKRGNTTRMDRRRRDGTPGSRSINISELDKISRNGKKLNEVTNIREKINLYENHAINRSFGSFSRRKKDRFETIAQRLHQRSRSAGSNNHISLCLSPSKQTFNKMSSIPCDFHPNCNSGNASAGSSGGGLLNTFKATKKFFKKIYDTATLPGRLNSKILASNVTEQDEIPSTSLSSQQSFTDASYFLELPDDEQSYQDNHDIDNQNVINSCNMVSHDSNPAPAKMKPVMLMDDITNDSGLSRSISSNDSQKTSCGDFRSWNEVFNHLRREMANMRQRDAQIFADLQFVEQELRNVRNQAIAKSDYVKNNSNSSININKNNDNNYILDKQQIKLGDLVESMPL</sequence>